<feature type="transmembrane region" description="Helical" evidence="1">
    <location>
        <begin position="106"/>
        <end position="131"/>
    </location>
</feature>
<name>A0AAF0TBB1_SOLVR</name>
<dbReference type="AlphaFoldDB" id="A0AAF0TBB1"/>
<proteinExistence type="predicted"/>
<reference evidence="2" key="1">
    <citation type="submission" date="2023-08" db="EMBL/GenBank/DDBJ databases">
        <title>A de novo genome assembly of Solanum verrucosum Schlechtendal, a Mexican diploid species geographically isolated from the other diploid A-genome species in potato relatives.</title>
        <authorList>
            <person name="Hosaka K."/>
        </authorList>
    </citation>
    <scope>NUCLEOTIDE SEQUENCE</scope>
    <source>
        <tissue evidence="2">Young leaves</tissue>
    </source>
</reference>
<feature type="transmembrane region" description="Helical" evidence="1">
    <location>
        <begin position="311"/>
        <end position="328"/>
    </location>
</feature>
<sequence length="495" mass="55041">MGSLEQDQLLDSPLNVDNSASAGLLDKHNRELEHLSLTNQPLKTVKFFCLAVLKCLHQFSVNTIKCSCLVVILLASAGGSLLFTRGRAYEETLQPVQELLRYLRFGLWWLVLGVASSIGLGSGLHTFVLYLGPHIALFTIKSVSCGRVDIKSAPYDTIQLRSGPSWLDKDCSEFGPPLFSVPGARVPLTSILNQIQLEAILWGIGTALGELPPYFISRAVFLLGVLPLDMNTSGMLFQLKYCFMVMHYWWSDRIPGYVILMFPVLFKIAASISGREGELMEDLDSASKEDSGIINNHLKQIKKWLLSNRQYLNFFTILVLASVPNPLFDLAGIMCGQFGIPFWKFFTATLIGKAIIKTHIQTAFIISVCNNQLMDFIENQLVRVLGLIPGVASFLPNIISKLHIAREKYMAASPPVSSAKVTLVLSPSELGCIWNLTVALQAKKWDLSLGSVWNTVVWLMLLNFSAKIVNTTAKGYLREQQEKELAALENNRARE</sequence>
<dbReference type="Proteomes" id="UP001234989">
    <property type="component" value="Chromosome 1"/>
</dbReference>
<evidence type="ECO:0008006" key="4">
    <source>
        <dbReference type="Google" id="ProtNLM"/>
    </source>
</evidence>
<feature type="transmembrane region" description="Helical" evidence="1">
    <location>
        <begin position="66"/>
        <end position="86"/>
    </location>
</feature>
<keyword evidence="1" id="KW-0812">Transmembrane</keyword>
<organism evidence="2 3">
    <name type="scientific">Solanum verrucosum</name>
    <dbReference type="NCBI Taxonomy" id="315347"/>
    <lineage>
        <taxon>Eukaryota</taxon>
        <taxon>Viridiplantae</taxon>
        <taxon>Streptophyta</taxon>
        <taxon>Embryophyta</taxon>
        <taxon>Tracheophyta</taxon>
        <taxon>Spermatophyta</taxon>
        <taxon>Magnoliopsida</taxon>
        <taxon>eudicotyledons</taxon>
        <taxon>Gunneridae</taxon>
        <taxon>Pentapetalae</taxon>
        <taxon>asterids</taxon>
        <taxon>lamiids</taxon>
        <taxon>Solanales</taxon>
        <taxon>Solanaceae</taxon>
        <taxon>Solanoideae</taxon>
        <taxon>Solaneae</taxon>
        <taxon>Solanum</taxon>
    </lineage>
</organism>
<feature type="transmembrane region" description="Helical" evidence="1">
    <location>
        <begin position="219"/>
        <end position="239"/>
    </location>
</feature>
<protein>
    <recommendedName>
        <fullName evidence="4">Vacuole membrane protein</fullName>
    </recommendedName>
</protein>
<keyword evidence="1" id="KW-1133">Transmembrane helix</keyword>
<keyword evidence="3" id="KW-1185">Reference proteome</keyword>
<evidence type="ECO:0000313" key="3">
    <source>
        <dbReference type="Proteomes" id="UP001234989"/>
    </source>
</evidence>
<evidence type="ECO:0000256" key="1">
    <source>
        <dbReference type="SAM" id="Phobius"/>
    </source>
</evidence>
<keyword evidence="1" id="KW-0472">Membrane</keyword>
<evidence type="ECO:0000313" key="2">
    <source>
        <dbReference type="EMBL" id="WMV11964.1"/>
    </source>
</evidence>
<accession>A0AAF0TBB1</accession>
<gene>
    <name evidence="2" type="ORF">MTR67_005349</name>
</gene>
<dbReference type="EMBL" id="CP133612">
    <property type="protein sequence ID" value="WMV11964.1"/>
    <property type="molecule type" value="Genomic_DNA"/>
</dbReference>